<dbReference type="RefSeq" id="WP_061261263.1">
    <property type="nucleotide sequence ID" value="NZ_JBFALK010000002.1"/>
</dbReference>
<sequence>MLETVGDVAQRFRLRVPTGSTGLDRPIRWTHISELADPTPWLRGGEMLLTLGLQLDQSDTSEQLTAYAGRLAEAGVAALGFGVGVRHPSVPEALVAGAEAHGMAVLEIPGGVAFQDITYQLNGDLLRTGAAESRLIAEGVSSMTRVARSAGPQGIVATLAARIDSWAVLMDRHGKTHAAVGAARVHLDDARAAALGQRSRIRHPGLTVYGVGDPVRPRAHLVVAPRPDRISLTRELAQHAALLLDLALNPLSGGDTWGLARADAVDALMSGDPALIQRVSARWNLLAGNIAVALLRSRSRAVPLEENVLEWCEELDVPPLVSSESSLVTVLLPEDELGRWTARVCDAVEREGVPARCGVGTAQPPSGSLLSRRQAEQALEVAVADARPVVEFAGLPTQRLILQHLDPAARTALTSPLLPLLESDSTRILLRSLRVFLSENNNWEAASSQLGIHRHTLRQRMGRVEELTGLSVTVTEDRVIAWLALQALHVDDTN</sequence>
<dbReference type="PANTHER" id="PTHR33744">
    <property type="entry name" value="CARBOHYDRATE DIACID REGULATOR"/>
    <property type="match status" value="1"/>
</dbReference>
<name>A0ABV3G9A2_MICGL</name>
<gene>
    <name evidence="5" type="ORF">AB0I59_05955</name>
</gene>
<dbReference type="Pfam" id="PF17853">
    <property type="entry name" value="GGDEF_2"/>
    <property type="match status" value="1"/>
</dbReference>
<organism evidence="5 6">
    <name type="scientific">Microtetraspora glauca</name>
    <dbReference type="NCBI Taxonomy" id="1996"/>
    <lineage>
        <taxon>Bacteria</taxon>
        <taxon>Bacillati</taxon>
        <taxon>Actinomycetota</taxon>
        <taxon>Actinomycetes</taxon>
        <taxon>Streptosporangiales</taxon>
        <taxon>Streptosporangiaceae</taxon>
        <taxon>Microtetraspora</taxon>
    </lineage>
</organism>
<dbReference type="Pfam" id="PF13556">
    <property type="entry name" value="HTH_30"/>
    <property type="match status" value="1"/>
</dbReference>
<dbReference type="Pfam" id="PF07905">
    <property type="entry name" value="PucR"/>
    <property type="match status" value="1"/>
</dbReference>
<evidence type="ECO:0000256" key="1">
    <source>
        <dbReference type="ARBA" id="ARBA00006754"/>
    </source>
</evidence>
<proteinExistence type="inferred from homology"/>
<reference evidence="5 6" key="1">
    <citation type="submission" date="2024-06" db="EMBL/GenBank/DDBJ databases">
        <title>The Natural Products Discovery Center: Release of the First 8490 Sequenced Strains for Exploring Actinobacteria Biosynthetic Diversity.</title>
        <authorList>
            <person name="Kalkreuter E."/>
            <person name="Kautsar S.A."/>
            <person name="Yang D."/>
            <person name="Bader C.D."/>
            <person name="Teijaro C.N."/>
            <person name="Fluegel L."/>
            <person name="Davis C.M."/>
            <person name="Simpson J.R."/>
            <person name="Lauterbach L."/>
            <person name="Steele A.D."/>
            <person name="Gui C."/>
            <person name="Meng S."/>
            <person name="Li G."/>
            <person name="Viehrig K."/>
            <person name="Ye F."/>
            <person name="Su P."/>
            <person name="Kiefer A.F."/>
            <person name="Nichols A."/>
            <person name="Cepeda A.J."/>
            <person name="Yan W."/>
            <person name="Fan B."/>
            <person name="Jiang Y."/>
            <person name="Adhikari A."/>
            <person name="Zheng C.-J."/>
            <person name="Schuster L."/>
            <person name="Cowan T.M."/>
            <person name="Smanski M.J."/>
            <person name="Chevrette M.G."/>
            <person name="De Carvalho L.P.S."/>
            <person name="Shen B."/>
        </authorList>
    </citation>
    <scope>NUCLEOTIDE SEQUENCE [LARGE SCALE GENOMIC DNA]</scope>
    <source>
        <strain evidence="5 6">NPDC050100</strain>
    </source>
</reference>
<dbReference type="InterPro" id="IPR012914">
    <property type="entry name" value="PucR_dom"/>
</dbReference>
<dbReference type="InterPro" id="IPR051448">
    <property type="entry name" value="CdaR-like_regulators"/>
</dbReference>
<comment type="caution">
    <text evidence="5">The sequence shown here is derived from an EMBL/GenBank/DDBJ whole genome shotgun (WGS) entry which is preliminary data.</text>
</comment>
<dbReference type="Proteomes" id="UP001551675">
    <property type="component" value="Unassembled WGS sequence"/>
</dbReference>
<feature type="domain" description="PucR C-terminal helix-turn-helix" evidence="3">
    <location>
        <begin position="429"/>
        <end position="487"/>
    </location>
</feature>
<feature type="domain" description="CdaR GGDEF-like" evidence="4">
    <location>
        <begin position="286"/>
        <end position="381"/>
    </location>
</feature>
<keyword evidence="6" id="KW-1185">Reference proteome</keyword>
<dbReference type="EMBL" id="JBFALK010000002">
    <property type="protein sequence ID" value="MEV0968159.1"/>
    <property type="molecule type" value="Genomic_DNA"/>
</dbReference>
<dbReference type="InterPro" id="IPR025736">
    <property type="entry name" value="PucR_C-HTH_dom"/>
</dbReference>
<evidence type="ECO:0000313" key="6">
    <source>
        <dbReference type="Proteomes" id="UP001551675"/>
    </source>
</evidence>
<feature type="domain" description="Purine catabolism PurC-like" evidence="2">
    <location>
        <begin position="13"/>
        <end position="121"/>
    </location>
</feature>
<evidence type="ECO:0000259" key="4">
    <source>
        <dbReference type="Pfam" id="PF17853"/>
    </source>
</evidence>
<comment type="similarity">
    <text evidence="1">Belongs to the CdaR family.</text>
</comment>
<dbReference type="InterPro" id="IPR042070">
    <property type="entry name" value="PucR_C-HTH_sf"/>
</dbReference>
<accession>A0ABV3G9A2</accession>
<protein>
    <submittedName>
        <fullName evidence="5">PucR family transcriptional regulator ligand-binding domain-containing protein</fullName>
    </submittedName>
</protein>
<dbReference type="PANTHER" id="PTHR33744:SF7">
    <property type="entry name" value="PUCR FAMILY TRANSCRIPTIONAL REGULATOR"/>
    <property type="match status" value="1"/>
</dbReference>
<evidence type="ECO:0000313" key="5">
    <source>
        <dbReference type="EMBL" id="MEV0968159.1"/>
    </source>
</evidence>
<dbReference type="InterPro" id="IPR041522">
    <property type="entry name" value="CdaR_GGDEF"/>
</dbReference>
<dbReference type="Gene3D" id="1.10.10.2840">
    <property type="entry name" value="PucR C-terminal helix-turn-helix domain"/>
    <property type="match status" value="1"/>
</dbReference>
<evidence type="ECO:0000259" key="3">
    <source>
        <dbReference type="Pfam" id="PF13556"/>
    </source>
</evidence>
<evidence type="ECO:0000259" key="2">
    <source>
        <dbReference type="Pfam" id="PF07905"/>
    </source>
</evidence>